<accession>A0A5J4K3T8</accession>
<gene>
    <name evidence="1" type="ORF">KTAU_00990</name>
</gene>
<dbReference type="Proteomes" id="UP000334820">
    <property type="component" value="Unassembled WGS sequence"/>
</dbReference>
<dbReference type="EMBL" id="BKZV01000001">
    <property type="protein sequence ID" value="GER81460.1"/>
    <property type="molecule type" value="Genomic_DNA"/>
</dbReference>
<proteinExistence type="predicted"/>
<comment type="caution">
    <text evidence="1">The sequence shown here is derived from an EMBL/GenBank/DDBJ whole genome shotgun (WGS) entry which is preliminary data.</text>
</comment>
<keyword evidence="2" id="KW-1185">Reference proteome</keyword>
<organism evidence="1 2">
    <name type="scientific">Thermogemmatispora aurantia</name>
    <dbReference type="NCBI Taxonomy" id="2045279"/>
    <lineage>
        <taxon>Bacteria</taxon>
        <taxon>Bacillati</taxon>
        <taxon>Chloroflexota</taxon>
        <taxon>Ktedonobacteria</taxon>
        <taxon>Thermogemmatisporales</taxon>
        <taxon>Thermogemmatisporaceae</taxon>
        <taxon>Thermogemmatispora</taxon>
    </lineage>
</organism>
<reference evidence="1 2" key="1">
    <citation type="journal article" date="2019" name="Int. J. Syst. Evol. Microbiol.">
        <title>Thermogemmatispora aurantia sp. nov. and Thermogemmatispora argillosa sp. nov., within the class Ktedonobacteria, and emended description of the genus Thermogemmatispora.</title>
        <authorList>
            <person name="Zheng Y."/>
            <person name="Wang C.M."/>
            <person name="Sakai Y."/>
            <person name="Abe K."/>
            <person name="Yokota A."/>
            <person name="Yabe S."/>
        </authorList>
    </citation>
    <scope>NUCLEOTIDE SEQUENCE [LARGE SCALE GENOMIC DNA]</scope>
    <source>
        <strain evidence="1 2">A1-2</strain>
    </source>
</reference>
<sequence>MKVCRHVIHLSRAATQALPCGNKLLLLGLTRLAGELELLDRDCLSLRKQQEIVATPGFGVRA</sequence>
<protein>
    <submittedName>
        <fullName evidence="1">Uncharacterized protein</fullName>
    </submittedName>
</protein>
<name>A0A5J4K3T8_9CHLR</name>
<evidence type="ECO:0000313" key="1">
    <source>
        <dbReference type="EMBL" id="GER81460.1"/>
    </source>
</evidence>
<evidence type="ECO:0000313" key="2">
    <source>
        <dbReference type="Proteomes" id="UP000334820"/>
    </source>
</evidence>
<dbReference type="AlphaFoldDB" id="A0A5J4K3T8"/>